<dbReference type="InterPro" id="IPR023271">
    <property type="entry name" value="Aquaporin-like"/>
</dbReference>
<dbReference type="PANTHER" id="PTHR19139:SF199">
    <property type="entry name" value="MIP17260P"/>
    <property type="match status" value="1"/>
</dbReference>
<dbReference type="InterPro" id="IPR034294">
    <property type="entry name" value="Aquaporin_transptr"/>
</dbReference>
<feature type="transmembrane region" description="Helical" evidence="9">
    <location>
        <begin position="394"/>
        <end position="417"/>
    </location>
</feature>
<evidence type="ECO:0000256" key="6">
    <source>
        <dbReference type="ARBA" id="ARBA00022989"/>
    </source>
</evidence>
<dbReference type="PROSITE" id="PS00221">
    <property type="entry name" value="MIP"/>
    <property type="match status" value="2"/>
</dbReference>
<keyword evidence="7 9" id="KW-0472">Membrane</keyword>
<feature type="non-terminal residue" evidence="10">
    <location>
        <position position="427"/>
    </location>
</feature>
<feature type="transmembrane region" description="Helical" evidence="9">
    <location>
        <begin position="20"/>
        <end position="40"/>
    </location>
</feature>
<evidence type="ECO:0000313" key="10">
    <source>
        <dbReference type="EMBL" id="CAE8664333.1"/>
    </source>
</evidence>
<dbReference type="Proteomes" id="UP000626109">
    <property type="component" value="Unassembled WGS sequence"/>
</dbReference>
<gene>
    <name evidence="10" type="ORF">PGLA2088_LOCUS15536</name>
</gene>
<dbReference type="AlphaFoldDB" id="A0A813J144"/>
<dbReference type="PRINTS" id="PR00783">
    <property type="entry name" value="MINTRINSICP"/>
</dbReference>
<organism evidence="10 11">
    <name type="scientific">Polarella glacialis</name>
    <name type="common">Dinoflagellate</name>
    <dbReference type="NCBI Taxonomy" id="89957"/>
    <lineage>
        <taxon>Eukaryota</taxon>
        <taxon>Sar</taxon>
        <taxon>Alveolata</taxon>
        <taxon>Dinophyceae</taxon>
        <taxon>Suessiales</taxon>
        <taxon>Suessiaceae</taxon>
        <taxon>Polarella</taxon>
    </lineage>
</organism>
<comment type="caution">
    <text evidence="10">The sequence shown here is derived from an EMBL/GenBank/DDBJ whole genome shotgun (WGS) entry which is preliminary data.</text>
</comment>
<evidence type="ECO:0000256" key="4">
    <source>
        <dbReference type="ARBA" id="ARBA00022475"/>
    </source>
</evidence>
<proteinExistence type="inferred from homology"/>
<comment type="subcellular location">
    <subcellularLocation>
        <location evidence="1">Cell membrane</location>
        <topology evidence="1">Multi-pass membrane protein</topology>
    </subcellularLocation>
</comment>
<evidence type="ECO:0008006" key="12">
    <source>
        <dbReference type="Google" id="ProtNLM"/>
    </source>
</evidence>
<feature type="transmembrane region" description="Helical" evidence="9">
    <location>
        <begin position="121"/>
        <end position="147"/>
    </location>
</feature>
<dbReference type="GO" id="GO:0005886">
    <property type="term" value="C:plasma membrane"/>
    <property type="evidence" value="ECO:0007669"/>
    <property type="project" value="UniProtKB-SubCell"/>
</dbReference>
<evidence type="ECO:0000313" key="11">
    <source>
        <dbReference type="Proteomes" id="UP000626109"/>
    </source>
</evidence>
<sequence>MRPELPPATKPFSEEVAPFLSEFVGTYLLVFTIGVCSVAGDSFVNPAAVASMLTVLVYAFGPVSGGHLNPAVSVSAGLVGKMSWPKVGAYVLLQMSAGLLAGTVCFEVFGEPMGVAPVPPFGFRHAAFVEMLYTAMLCFVVLNVTAARNNNPDGDQNHYFGLAIGFAVVAGGYAAGNISGAVFNPAAALGLDVVGSKSGLGRGPWGLAYAGAELIGACLAAVLFSACRREDVMNTSDPAFETPLSARLVSEFFGTFMLTLTFGLSVVMKSVATPFSAGAALICMVYSLGDVSGAHFNPAVTLAVVLSGRGQCSVGRGLAYCAVQLLAGIVAGMLFAEVQFCGPWKNEDFSLHPKNGFSWLAVFVAELAFTFLLAFVVLAVATTRSPHCASKQNFHFGLAIGVCVVAGGFAVGAISGASLNPAVAWSL</sequence>
<feature type="transmembrane region" description="Helical" evidence="9">
    <location>
        <begin position="356"/>
        <end position="382"/>
    </location>
</feature>
<evidence type="ECO:0000256" key="5">
    <source>
        <dbReference type="ARBA" id="ARBA00022692"/>
    </source>
</evidence>
<dbReference type="InterPro" id="IPR000425">
    <property type="entry name" value="MIP"/>
</dbReference>
<protein>
    <recommendedName>
        <fullName evidence="12">Aquaporin</fullName>
    </recommendedName>
</protein>
<dbReference type="Pfam" id="PF00230">
    <property type="entry name" value="MIP"/>
    <property type="match status" value="2"/>
</dbReference>
<feature type="transmembrane region" description="Helical" evidence="9">
    <location>
        <begin position="203"/>
        <end position="227"/>
    </location>
</feature>
<keyword evidence="3 8" id="KW-0813">Transport</keyword>
<keyword evidence="4" id="KW-1003">Cell membrane</keyword>
<feature type="transmembrane region" description="Helical" evidence="9">
    <location>
        <begin position="46"/>
        <end position="66"/>
    </location>
</feature>
<comment type="similarity">
    <text evidence="2 8">Belongs to the MIP/aquaporin (TC 1.A.8) family.</text>
</comment>
<evidence type="ECO:0000256" key="2">
    <source>
        <dbReference type="ARBA" id="ARBA00006175"/>
    </source>
</evidence>
<dbReference type="EMBL" id="CAJNNW010019270">
    <property type="protein sequence ID" value="CAE8664333.1"/>
    <property type="molecule type" value="Genomic_DNA"/>
</dbReference>
<keyword evidence="5 8" id="KW-0812">Transmembrane</keyword>
<evidence type="ECO:0000256" key="1">
    <source>
        <dbReference type="ARBA" id="ARBA00004651"/>
    </source>
</evidence>
<feature type="transmembrane region" description="Helical" evidence="9">
    <location>
        <begin position="248"/>
        <end position="267"/>
    </location>
</feature>
<feature type="transmembrane region" description="Helical" evidence="9">
    <location>
        <begin position="159"/>
        <end position="183"/>
    </location>
</feature>
<dbReference type="GO" id="GO:0015250">
    <property type="term" value="F:water channel activity"/>
    <property type="evidence" value="ECO:0007669"/>
    <property type="project" value="TreeGrafter"/>
</dbReference>
<dbReference type="SUPFAM" id="SSF81338">
    <property type="entry name" value="Aquaporin-like"/>
    <property type="match status" value="2"/>
</dbReference>
<feature type="transmembrane region" description="Helical" evidence="9">
    <location>
        <begin position="87"/>
        <end position="109"/>
    </location>
</feature>
<dbReference type="InterPro" id="IPR022357">
    <property type="entry name" value="MIP_CS"/>
</dbReference>
<reference evidence="10" key="1">
    <citation type="submission" date="2021-02" db="EMBL/GenBank/DDBJ databases">
        <authorList>
            <person name="Dougan E. K."/>
            <person name="Rhodes N."/>
            <person name="Thang M."/>
            <person name="Chan C."/>
        </authorList>
    </citation>
    <scope>NUCLEOTIDE SEQUENCE</scope>
</reference>
<feature type="transmembrane region" description="Helical" evidence="9">
    <location>
        <begin position="318"/>
        <end position="336"/>
    </location>
</feature>
<accession>A0A813J144</accession>
<evidence type="ECO:0000256" key="3">
    <source>
        <dbReference type="ARBA" id="ARBA00022448"/>
    </source>
</evidence>
<feature type="transmembrane region" description="Helical" evidence="9">
    <location>
        <begin position="279"/>
        <end position="306"/>
    </location>
</feature>
<dbReference type="PANTHER" id="PTHR19139">
    <property type="entry name" value="AQUAPORIN TRANSPORTER"/>
    <property type="match status" value="1"/>
</dbReference>
<evidence type="ECO:0000256" key="7">
    <source>
        <dbReference type="ARBA" id="ARBA00023136"/>
    </source>
</evidence>
<name>A0A813J144_POLGL</name>
<dbReference type="Gene3D" id="1.20.1080.10">
    <property type="entry name" value="Glycerol uptake facilitator protein"/>
    <property type="match status" value="2"/>
</dbReference>
<evidence type="ECO:0000256" key="9">
    <source>
        <dbReference type="SAM" id="Phobius"/>
    </source>
</evidence>
<keyword evidence="6 9" id="KW-1133">Transmembrane helix</keyword>
<evidence type="ECO:0000256" key="8">
    <source>
        <dbReference type="RuleBase" id="RU000477"/>
    </source>
</evidence>